<proteinExistence type="predicted"/>
<dbReference type="Ensembl" id="ENSEBUT00000016410.1">
    <property type="protein sequence ID" value="ENSEBUP00000015834.1"/>
    <property type="gene ID" value="ENSEBUG00000009963.1"/>
</dbReference>
<reference evidence="4" key="1">
    <citation type="submission" date="2025-08" db="UniProtKB">
        <authorList>
            <consortium name="Ensembl"/>
        </authorList>
    </citation>
    <scope>IDENTIFICATION</scope>
</reference>
<feature type="transmembrane region" description="Helical" evidence="3">
    <location>
        <begin position="6"/>
        <end position="28"/>
    </location>
</feature>
<dbReference type="InterPro" id="IPR036259">
    <property type="entry name" value="MFS_trans_sf"/>
</dbReference>
<evidence type="ECO:0000313" key="4">
    <source>
        <dbReference type="Ensembl" id="ENSEBUP00000015834.1"/>
    </source>
</evidence>
<feature type="compositionally biased region" description="Polar residues" evidence="2">
    <location>
        <begin position="91"/>
        <end position="107"/>
    </location>
</feature>
<organism evidence="4 5">
    <name type="scientific">Eptatretus burgeri</name>
    <name type="common">Inshore hagfish</name>
    <dbReference type="NCBI Taxonomy" id="7764"/>
    <lineage>
        <taxon>Eukaryota</taxon>
        <taxon>Metazoa</taxon>
        <taxon>Chordata</taxon>
        <taxon>Craniata</taxon>
        <taxon>Vertebrata</taxon>
        <taxon>Cyclostomata</taxon>
        <taxon>Myxini</taxon>
        <taxon>Myxiniformes</taxon>
        <taxon>Myxinidae</taxon>
        <taxon>Eptatretinae</taxon>
        <taxon>Eptatretus</taxon>
    </lineage>
</organism>
<comment type="subcellular location">
    <subcellularLocation>
        <location evidence="1">Membrane</location>
        <topology evidence="1">Multi-pass membrane protein</topology>
    </subcellularLocation>
</comment>
<sequence>MTNSKLWLMITTLCFLGIFLAAMLIPAFSIILDGAFSFVGPIFGGILSEYMSFEWCTTLQGGILFVMAIILLASICSCKLRYTQPTEHASEEQNILSASTPQYNPTYDATGVHAPQ</sequence>
<keyword evidence="3" id="KW-0472">Membrane</keyword>
<evidence type="ECO:0000256" key="1">
    <source>
        <dbReference type="ARBA" id="ARBA00004141"/>
    </source>
</evidence>
<feature type="transmembrane region" description="Helical" evidence="3">
    <location>
        <begin position="59"/>
        <end position="78"/>
    </location>
</feature>
<protein>
    <submittedName>
        <fullName evidence="4">Uncharacterized protein</fullName>
    </submittedName>
</protein>
<feature type="region of interest" description="Disordered" evidence="2">
    <location>
        <begin position="91"/>
        <end position="116"/>
    </location>
</feature>
<keyword evidence="3" id="KW-1133">Transmembrane helix</keyword>
<name>A0A8C4WWN6_EPTBU</name>
<dbReference type="Proteomes" id="UP000694388">
    <property type="component" value="Unplaced"/>
</dbReference>
<dbReference type="AlphaFoldDB" id="A0A8C4WWN6"/>
<evidence type="ECO:0000313" key="5">
    <source>
        <dbReference type="Proteomes" id="UP000694388"/>
    </source>
</evidence>
<reference evidence="4" key="2">
    <citation type="submission" date="2025-09" db="UniProtKB">
        <authorList>
            <consortium name="Ensembl"/>
        </authorList>
    </citation>
    <scope>IDENTIFICATION</scope>
</reference>
<keyword evidence="5" id="KW-1185">Reference proteome</keyword>
<dbReference type="GO" id="GO:0016020">
    <property type="term" value="C:membrane"/>
    <property type="evidence" value="ECO:0007669"/>
    <property type="project" value="UniProtKB-SubCell"/>
</dbReference>
<accession>A0A8C4WWN6</accession>
<evidence type="ECO:0000256" key="3">
    <source>
        <dbReference type="SAM" id="Phobius"/>
    </source>
</evidence>
<evidence type="ECO:0000256" key="2">
    <source>
        <dbReference type="SAM" id="MobiDB-lite"/>
    </source>
</evidence>
<keyword evidence="3" id="KW-0812">Transmembrane</keyword>
<dbReference type="SUPFAM" id="SSF103473">
    <property type="entry name" value="MFS general substrate transporter"/>
    <property type="match status" value="1"/>
</dbReference>